<dbReference type="GeneID" id="54411214"/>
<feature type="compositionally biased region" description="Polar residues" evidence="1">
    <location>
        <begin position="74"/>
        <end position="84"/>
    </location>
</feature>
<dbReference type="Proteomes" id="UP000799771">
    <property type="component" value="Unassembled WGS sequence"/>
</dbReference>
<proteinExistence type="predicted"/>
<reference evidence="2" key="1">
    <citation type="journal article" date="2020" name="Stud. Mycol.">
        <title>101 Dothideomycetes genomes: a test case for predicting lifestyles and emergence of pathogens.</title>
        <authorList>
            <person name="Haridas S."/>
            <person name="Albert R."/>
            <person name="Binder M."/>
            <person name="Bloem J."/>
            <person name="Labutti K."/>
            <person name="Salamov A."/>
            <person name="Andreopoulos B."/>
            <person name="Baker S."/>
            <person name="Barry K."/>
            <person name="Bills G."/>
            <person name="Bluhm B."/>
            <person name="Cannon C."/>
            <person name="Castanera R."/>
            <person name="Culley D."/>
            <person name="Daum C."/>
            <person name="Ezra D."/>
            <person name="Gonzalez J."/>
            <person name="Henrissat B."/>
            <person name="Kuo A."/>
            <person name="Liang C."/>
            <person name="Lipzen A."/>
            <person name="Lutzoni F."/>
            <person name="Magnuson J."/>
            <person name="Mondo S."/>
            <person name="Nolan M."/>
            <person name="Ohm R."/>
            <person name="Pangilinan J."/>
            <person name="Park H.-J."/>
            <person name="Ramirez L."/>
            <person name="Alfaro M."/>
            <person name="Sun H."/>
            <person name="Tritt A."/>
            <person name="Yoshinaga Y."/>
            <person name="Zwiers L.-H."/>
            <person name="Turgeon B."/>
            <person name="Goodwin S."/>
            <person name="Spatafora J."/>
            <person name="Crous P."/>
            <person name="Grigoriev I."/>
        </authorList>
    </citation>
    <scope>NUCLEOTIDE SEQUENCE</scope>
    <source>
        <strain evidence="2">CBS 119687</strain>
    </source>
</reference>
<evidence type="ECO:0000313" key="3">
    <source>
        <dbReference type="Proteomes" id="UP000799771"/>
    </source>
</evidence>
<feature type="compositionally biased region" description="Polar residues" evidence="1">
    <location>
        <begin position="28"/>
        <end position="54"/>
    </location>
</feature>
<dbReference type="EMBL" id="ML977514">
    <property type="protein sequence ID" value="KAF2126047.1"/>
    <property type="molecule type" value="Genomic_DNA"/>
</dbReference>
<dbReference type="AlphaFoldDB" id="A0A6A6A572"/>
<accession>A0A6A6A572</accession>
<feature type="region of interest" description="Disordered" evidence="1">
    <location>
        <begin position="28"/>
        <end position="84"/>
    </location>
</feature>
<evidence type="ECO:0000313" key="2">
    <source>
        <dbReference type="EMBL" id="KAF2126047.1"/>
    </source>
</evidence>
<sequence length="164" mass="18071">MTPATNCASVSGMSITCCGSLHSASETCVSTRPLPSNESTHTHTNISANDNSLHVSPASFHEPRPSNRNEQADTSHVSSHSHSQRIETTLAQVIRMHYNENVFELQEEVRTTALQEAGQELDFDLPLQRYENDKWQLNDWVAVQSASVAMDGSRYSAGLVETDP</sequence>
<gene>
    <name evidence="2" type="ORF">P153DRAFT_388797</name>
</gene>
<evidence type="ECO:0000256" key="1">
    <source>
        <dbReference type="SAM" id="MobiDB-lite"/>
    </source>
</evidence>
<dbReference type="OrthoDB" id="3800831at2759"/>
<keyword evidence="3" id="KW-1185">Reference proteome</keyword>
<dbReference type="RefSeq" id="XP_033520439.1">
    <property type="nucleotide sequence ID" value="XM_033670782.1"/>
</dbReference>
<organism evidence="2 3">
    <name type="scientific">Dothidotthia symphoricarpi CBS 119687</name>
    <dbReference type="NCBI Taxonomy" id="1392245"/>
    <lineage>
        <taxon>Eukaryota</taxon>
        <taxon>Fungi</taxon>
        <taxon>Dikarya</taxon>
        <taxon>Ascomycota</taxon>
        <taxon>Pezizomycotina</taxon>
        <taxon>Dothideomycetes</taxon>
        <taxon>Pleosporomycetidae</taxon>
        <taxon>Pleosporales</taxon>
        <taxon>Dothidotthiaceae</taxon>
        <taxon>Dothidotthia</taxon>
    </lineage>
</organism>
<protein>
    <submittedName>
        <fullName evidence="2">Uncharacterized protein</fullName>
    </submittedName>
</protein>
<name>A0A6A6A572_9PLEO</name>
<feature type="compositionally biased region" description="Basic and acidic residues" evidence="1">
    <location>
        <begin position="61"/>
        <end position="73"/>
    </location>
</feature>